<organism evidence="1">
    <name type="scientific">Haptolina ericina</name>
    <dbReference type="NCBI Taxonomy" id="156174"/>
    <lineage>
        <taxon>Eukaryota</taxon>
        <taxon>Haptista</taxon>
        <taxon>Haptophyta</taxon>
        <taxon>Prymnesiophyceae</taxon>
        <taxon>Prymnesiales</taxon>
        <taxon>Prymnesiaceae</taxon>
        <taxon>Haptolina</taxon>
    </lineage>
</organism>
<dbReference type="EMBL" id="HBHX01014038">
    <property type="protein sequence ID" value="CAE0107182.1"/>
    <property type="molecule type" value="Transcribed_RNA"/>
</dbReference>
<sequence>MLLQGEVTSVPPLVAYAKGKYLVRHAEGDVWKPASELLFHNIAQMEAARSAAQVSKQAATQAAVEDELRAPHAVGNVVYMKTFSAGGEPHFRAEVLAVQDIFPPVQVKFLSTLAGDTNPLLLPAP</sequence>
<reference evidence="1" key="1">
    <citation type="submission" date="2021-01" db="EMBL/GenBank/DDBJ databases">
        <authorList>
            <person name="Corre E."/>
            <person name="Pelletier E."/>
            <person name="Niang G."/>
            <person name="Scheremetjew M."/>
            <person name="Finn R."/>
            <person name="Kale V."/>
            <person name="Holt S."/>
            <person name="Cochrane G."/>
            <person name="Meng A."/>
            <person name="Brown T."/>
            <person name="Cohen L."/>
        </authorList>
    </citation>
    <scope>NUCLEOTIDE SEQUENCE</scope>
    <source>
        <strain evidence="1">CCMP281</strain>
    </source>
</reference>
<gene>
    <name evidence="1" type="ORF">HERI1096_LOCUS7841</name>
</gene>
<name>A0A7S3ETS8_9EUKA</name>
<protein>
    <submittedName>
        <fullName evidence="1">Uncharacterized protein</fullName>
    </submittedName>
</protein>
<evidence type="ECO:0000313" key="1">
    <source>
        <dbReference type="EMBL" id="CAE0107182.1"/>
    </source>
</evidence>
<proteinExistence type="predicted"/>
<accession>A0A7S3ETS8</accession>
<dbReference type="AlphaFoldDB" id="A0A7S3ETS8"/>